<keyword evidence="1" id="KW-1133">Transmembrane helix</keyword>
<evidence type="ECO:0000256" key="1">
    <source>
        <dbReference type="SAM" id="Phobius"/>
    </source>
</evidence>
<dbReference type="Proteomes" id="UP000186917">
    <property type="component" value="Unassembled WGS sequence"/>
</dbReference>
<name>A0A173MF80_9BACT</name>
<keyword evidence="3" id="KW-1185">Reference proteome</keyword>
<organism evidence="2 3">
    <name type="scientific">Filimonas lacunae</name>
    <dbReference type="NCBI Taxonomy" id="477680"/>
    <lineage>
        <taxon>Bacteria</taxon>
        <taxon>Pseudomonadati</taxon>
        <taxon>Bacteroidota</taxon>
        <taxon>Chitinophagia</taxon>
        <taxon>Chitinophagales</taxon>
        <taxon>Chitinophagaceae</taxon>
        <taxon>Filimonas</taxon>
    </lineage>
</organism>
<dbReference type="AlphaFoldDB" id="A0A173MF80"/>
<reference evidence="3" key="1">
    <citation type="submission" date="2017-01" db="EMBL/GenBank/DDBJ databases">
        <authorList>
            <person name="Varghese N."/>
            <person name="Submissions S."/>
        </authorList>
    </citation>
    <scope>NUCLEOTIDE SEQUENCE [LARGE SCALE GENOMIC DNA]</scope>
    <source>
        <strain evidence="3">DSM 21054</strain>
    </source>
</reference>
<sequence length="88" mass="9676">MANDFWDDVRAYMKEHPQVLGLIFCTAGIMIMWGAWKNWDWLYAPDGGMRGLGGISAYLGRSAARIAGVVIGISLVGASIVMFCSDRF</sequence>
<evidence type="ECO:0000313" key="2">
    <source>
        <dbReference type="EMBL" id="SIT25489.1"/>
    </source>
</evidence>
<dbReference type="Pfam" id="PF15562">
    <property type="entry name" value="Imm17"/>
    <property type="match status" value="1"/>
</dbReference>
<dbReference type="STRING" id="477680.SAMN05421788_106321"/>
<keyword evidence="1" id="KW-0812">Transmembrane</keyword>
<dbReference type="KEGG" id="fln:FLA_2270"/>
<protein>
    <submittedName>
        <fullName evidence="2">Immunity protein 17</fullName>
    </submittedName>
</protein>
<evidence type="ECO:0000313" key="3">
    <source>
        <dbReference type="Proteomes" id="UP000186917"/>
    </source>
</evidence>
<feature type="transmembrane region" description="Helical" evidence="1">
    <location>
        <begin position="63"/>
        <end position="84"/>
    </location>
</feature>
<dbReference type="RefSeq" id="WP_076380509.1">
    <property type="nucleotide sequence ID" value="NZ_AP017422.1"/>
</dbReference>
<proteinExistence type="predicted"/>
<feature type="transmembrane region" description="Helical" evidence="1">
    <location>
        <begin position="19"/>
        <end position="36"/>
    </location>
</feature>
<dbReference type="EMBL" id="FTOR01000006">
    <property type="protein sequence ID" value="SIT25489.1"/>
    <property type="molecule type" value="Genomic_DNA"/>
</dbReference>
<accession>A0A173MF80</accession>
<keyword evidence="1" id="KW-0472">Membrane</keyword>
<gene>
    <name evidence="2" type="ORF">SAMN05421788_106321</name>
</gene>
<dbReference type="InterPro" id="IPR029087">
    <property type="entry name" value="Imm17"/>
</dbReference>